<gene>
    <name evidence="2" type="ORF">GNI_094820</name>
</gene>
<proteinExistence type="predicted"/>
<dbReference type="AlphaFoldDB" id="A0A023B535"/>
<protein>
    <submittedName>
        <fullName evidence="2">Uncharacterized protein</fullName>
    </submittedName>
</protein>
<evidence type="ECO:0000313" key="2">
    <source>
        <dbReference type="EMBL" id="EZG58471.1"/>
    </source>
</evidence>
<dbReference type="EMBL" id="AFNH02000709">
    <property type="protein sequence ID" value="EZG58471.1"/>
    <property type="molecule type" value="Genomic_DNA"/>
</dbReference>
<accession>A0A023B535</accession>
<dbReference type="Proteomes" id="UP000019763">
    <property type="component" value="Unassembled WGS sequence"/>
</dbReference>
<evidence type="ECO:0000313" key="3">
    <source>
        <dbReference type="Proteomes" id="UP000019763"/>
    </source>
</evidence>
<dbReference type="RefSeq" id="XP_011130970.1">
    <property type="nucleotide sequence ID" value="XM_011132668.1"/>
</dbReference>
<sequence length="151" mass="16661">MIRVEEVGSDGSTLDGRPLGGGQSPKILQKKTTVTETVHTTTTYPESKQSLPTVTTQALVTDTDRDRKLANTREEYKLCYVKVTSDGMVICGNCAHGMKVLNKREYGEGHTVIPSVPKITSEIEVSNSGLEYHKHNTAKNAEVHFHKHILI</sequence>
<dbReference type="GeneID" id="22913386"/>
<organism evidence="2 3">
    <name type="scientific">Gregarina niphandrodes</name>
    <name type="common">Septate eugregarine</name>
    <dbReference type="NCBI Taxonomy" id="110365"/>
    <lineage>
        <taxon>Eukaryota</taxon>
        <taxon>Sar</taxon>
        <taxon>Alveolata</taxon>
        <taxon>Apicomplexa</taxon>
        <taxon>Conoidasida</taxon>
        <taxon>Gregarinasina</taxon>
        <taxon>Eugregarinorida</taxon>
        <taxon>Gregarinidae</taxon>
        <taxon>Gregarina</taxon>
    </lineage>
</organism>
<comment type="caution">
    <text evidence="2">The sequence shown here is derived from an EMBL/GenBank/DDBJ whole genome shotgun (WGS) entry which is preliminary data.</text>
</comment>
<reference evidence="2" key="1">
    <citation type="submission" date="2013-12" db="EMBL/GenBank/DDBJ databases">
        <authorList>
            <person name="Omoto C.K."/>
            <person name="Sibley D."/>
            <person name="Venepally P."/>
            <person name="Hadjithomas M."/>
            <person name="Karamycheva S."/>
            <person name="Brunk B."/>
            <person name="Roos D."/>
            <person name="Caler E."/>
            <person name="Lorenzi H."/>
        </authorList>
    </citation>
    <scope>NUCLEOTIDE SEQUENCE</scope>
</reference>
<keyword evidence="3" id="KW-1185">Reference proteome</keyword>
<name>A0A023B535_GRENI</name>
<feature type="region of interest" description="Disordered" evidence="1">
    <location>
        <begin position="1"/>
        <end position="33"/>
    </location>
</feature>
<dbReference type="VEuPathDB" id="CryptoDB:GNI_094820"/>
<evidence type="ECO:0000256" key="1">
    <source>
        <dbReference type="SAM" id="MobiDB-lite"/>
    </source>
</evidence>